<dbReference type="RefSeq" id="WP_249461693.1">
    <property type="nucleotide sequence ID" value="NZ_CP094619.1"/>
</dbReference>
<dbReference type="GeneID" id="96868384"/>
<keyword evidence="3" id="KW-1185">Reference proteome</keyword>
<organism evidence="2 3">
    <name type="scientific">Alcaligenes aquatilis</name>
    <dbReference type="NCBI Taxonomy" id="323284"/>
    <lineage>
        <taxon>Bacteria</taxon>
        <taxon>Pseudomonadati</taxon>
        <taxon>Pseudomonadota</taxon>
        <taxon>Betaproteobacteria</taxon>
        <taxon>Burkholderiales</taxon>
        <taxon>Alcaligenaceae</taxon>
        <taxon>Alcaligenes</taxon>
    </lineage>
</organism>
<evidence type="ECO:0008006" key="4">
    <source>
        <dbReference type="Google" id="ProtNLM"/>
    </source>
</evidence>
<evidence type="ECO:0000313" key="3">
    <source>
        <dbReference type="Proteomes" id="UP000831759"/>
    </source>
</evidence>
<sequence length="251" mass="29003">MSSSTIDDRVVLLIKDQMARKEDVKAREVKTSLLEKLLPGGNHVEETLSVLHGGRGFWKALAEGTGISADRWRKVFERKQRPTTDILAAIGARWPQHAFWVMTGITDAVNGHIAPTTATTYPERAHVSDQPSTDYFRASIALNEQLFCDEHVKQIKFEDPIDLIERTRPFAHYWEGSIANTAYAHSNTESYRILMELWQQREAQRERHKKLITQQKPPTENRHPILGEDPRTSHQSKFYLFYEPRHDDTKD</sequence>
<protein>
    <recommendedName>
        <fullName evidence="4">XRE family transcriptional regulator</fullName>
    </recommendedName>
</protein>
<evidence type="ECO:0000313" key="2">
    <source>
        <dbReference type="EMBL" id="UQN37167.1"/>
    </source>
</evidence>
<dbReference type="Proteomes" id="UP000831759">
    <property type="component" value="Chromosome"/>
</dbReference>
<reference evidence="2 3" key="1">
    <citation type="journal article" date="2022" name="Int. J. Syst. Evol. Microbiol.">
        <title>Characterization of Alcaligenes aquatilis as a novel member of heterotrophic nitrifier-aerobic denitrifier and its performance in treating piggery wastewater.</title>
        <authorList>
            <person name="Cao X."/>
            <person name="Zhao B."/>
            <person name="Wu Y."/>
            <person name="Huang J."/>
            <person name="Wang H."/>
            <person name="Sun X."/>
            <person name="Li S."/>
        </authorList>
    </citation>
    <scope>NUCLEOTIDE SEQUENCE [LARGE SCALE GENOMIC DNA]</scope>
    <source>
        <strain evidence="2 3">AS1</strain>
    </source>
</reference>
<accession>A0ABY4NJK1</accession>
<dbReference type="EMBL" id="CP094619">
    <property type="protein sequence ID" value="UQN37167.1"/>
    <property type="molecule type" value="Genomic_DNA"/>
</dbReference>
<proteinExistence type="predicted"/>
<feature type="compositionally biased region" description="Basic and acidic residues" evidence="1">
    <location>
        <begin position="219"/>
        <end position="232"/>
    </location>
</feature>
<dbReference type="Gene3D" id="1.10.260.40">
    <property type="entry name" value="lambda repressor-like DNA-binding domains"/>
    <property type="match status" value="1"/>
</dbReference>
<name>A0ABY4NJK1_9BURK</name>
<dbReference type="InterPro" id="IPR010982">
    <property type="entry name" value="Lambda_DNA-bd_dom_sf"/>
</dbReference>
<feature type="region of interest" description="Disordered" evidence="1">
    <location>
        <begin position="214"/>
        <end position="251"/>
    </location>
</feature>
<evidence type="ECO:0000256" key="1">
    <source>
        <dbReference type="SAM" id="MobiDB-lite"/>
    </source>
</evidence>
<gene>
    <name evidence="2" type="ORF">MTR80_05550</name>
</gene>